<protein>
    <recommendedName>
        <fullName evidence="3">Legume lectin domain-containing protein</fullName>
    </recommendedName>
</protein>
<proteinExistence type="predicted"/>
<dbReference type="Gene3D" id="2.20.25.10">
    <property type="match status" value="1"/>
</dbReference>
<dbReference type="GO" id="GO:0005829">
    <property type="term" value="C:cytosol"/>
    <property type="evidence" value="ECO:0007669"/>
    <property type="project" value="TreeGrafter"/>
</dbReference>
<dbReference type="InterPro" id="IPR013320">
    <property type="entry name" value="ConA-like_dom_sf"/>
</dbReference>
<dbReference type="CDD" id="cd01951">
    <property type="entry name" value="lectin_L-type"/>
    <property type="match status" value="1"/>
</dbReference>
<dbReference type="Pfam" id="PF18483">
    <property type="entry name" value="Lectin_L-type_dom"/>
    <property type="match status" value="1"/>
</dbReference>
<dbReference type="EMBL" id="LT554917">
    <property type="protein sequence ID" value="SAM08709.1"/>
    <property type="molecule type" value="Genomic_DNA"/>
</dbReference>
<dbReference type="STRING" id="4829.A0A168SNZ9"/>
<reference evidence="1" key="1">
    <citation type="submission" date="2016-04" db="EMBL/GenBank/DDBJ databases">
        <authorList>
            <person name="Evans L.H."/>
            <person name="Alamgir A."/>
            <person name="Owens N."/>
            <person name="Weber N.D."/>
            <person name="Virtaneva K."/>
            <person name="Barbian K."/>
            <person name="Babar A."/>
            <person name="Rosenke K."/>
        </authorList>
    </citation>
    <scope>NUCLEOTIDE SEQUENCE [LARGE SCALE GENOMIC DNA]</scope>
    <source>
        <strain evidence="1">CBS 101.48</strain>
    </source>
</reference>
<dbReference type="GO" id="GO:0000224">
    <property type="term" value="F:peptide-N4-(N-acetyl-beta-glucosaminyl)asparagine amidase activity"/>
    <property type="evidence" value="ECO:0007669"/>
    <property type="project" value="TreeGrafter"/>
</dbReference>
<dbReference type="OrthoDB" id="409136at2759"/>
<dbReference type="PANTHER" id="PTHR12143">
    <property type="entry name" value="PEPTIDE N-GLYCANASE PNGASE -RELATED"/>
    <property type="match status" value="1"/>
</dbReference>
<dbReference type="Gene3D" id="2.60.120.200">
    <property type="match status" value="1"/>
</dbReference>
<dbReference type="PROSITE" id="PS00307">
    <property type="entry name" value="LECTIN_LEGUME_BETA"/>
    <property type="match status" value="1"/>
</dbReference>
<dbReference type="InterPro" id="IPR019825">
    <property type="entry name" value="Lectin_legB_Mn/Ca_BS"/>
</dbReference>
<dbReference type="PANTHER" id="PTHR12143:SF19">
    <property type="entry name" value="PEPTIDE-N(4)-(N-ACETYL-BETA-GLUCOSAMINYL)ASPARAGINE AMIDASE"/>
    <property type="match status" value="1"/>
</dbReference>
<organism evidence="1">
    <name type="scientific">Absidia glauca</name>
    <name type="common">Pin mould</name>
    <dbReference type="NCBI Taxonomy" id="4829"/>
    <lineage>
        <taxon>Eukaryota</taxon>
        <taxon>Fungi</taxon>
        <taxon>Fungi incertae sedis</taxon>
        <taxon>Mucoromycota</taxon>
        <taxon>Mucoromycotina</taxon>
        <taxon>Mucoromycetes</taxon>
        <taxon>Mucorales</taxon>
        <taxon>Cunninghamellaceae</taxon>
        <taxon>Absidia</taxon>
    </lineage>
</organism>
<keyword evidence="2" id="KW-1185">Reference proteome</keyword>
<dbReference type="OMA" id="HECFIKY"/>
<gene>
    <name evidence="1" type="primary">ABSGL_14373.1 scaffold 14478</name>
</gene>
<accession>A0A168SNZ9</accession>
<dbReference type="Gene3D" id="3.10.620.30">
    <property type="match status" value="1"/>
</dbReference>
<evidence type="ECO:0008006" key="3">
    <source>
        <dbReference type="Google" id="ProtNLM"/>
    </source>
</evidence>
<dbReference type="SUPFAM" id="SSF49899">
    <property type="entry name" value="Concanavalin A-like lectins/glucanases"/>
    <property type="match status" value="1"/>
</dbReference>
<name>A0A168SNZ9_ABSGL</name>
<dbReference type="GO" id="GO:0005634">
    <property type="term" value="C:nucleus"/>
    <property type="evidence" value="ECO:0007669"/>
    <property type="project" value="TreeGrafter"/>
</dbReference>
<dbReference type="GO" id="GO:0006516">
    <property type="term" value="P:glycoprotein catabolic process"/>
    <property type="evidence" value="ECO:0007669"/>
    <property type="project" value="TreeGrafter"/>
</dbReference>
<dbReference type="InterPro" id="IPR038765">
    <property type="entry name" value="Papain-like_cys_pep_sf"/>
</dbReference>
<dbReference type="InterPro" id="IPR050883">
    <property type="entry name" value="PNGase"/>
</dbReference>
<sequence length="553" mass="62422">MNQDEINTMVNHISSVWRTMLKPSTAAQSFLRELKSNSDLVRSYEQPHLLEQALNVIPLQQLYEKAECDCIDPENNDLDDQLAQQLLHWFKHDFFHWVDEPTCGQCRGSTRAIGRGQANAEEQRYGAGVIELYQCLQCHSTVRFPRYNDPGKLLQTRKGRCGEWANVSQTRGWKPDWFWTRRIMYGPRSTRTTNSDGYIVMHAKMPLTGVGWNKELTYCIGFSVDEVVDVTRRYVKDWHQVLQRRQLIDEQHLTESIAQLSLEIQPQPTDALKQRQAAEQQEFNRAISVKQEELLGRQSGSLAWRTGRGEQGADLNVEDPRFKDTEKRQILGQPTVDQVRLLGSAKPLYNVQGWRLTTADTSQCGGLFVQQPMSIAKEGWEMEFAFRLTDGHGGPAFGGADGLAFVIQGNTLPQLGRGGCDLGYGGIRNSLAVEFDTYDSSDRCADPSAHHISIHGRPNTINSAHHDYSLKHTSAIPAMNHGGWVQCRIRYLASIRTLEVALGGATVLTLHDLDLMAYLGQGDVCWFGFTASTGGLTQAHDLRWLSLHQYTFL</sequence>
<dbReference type="SUPFAM" id="SSF54001">
    <property type="entry name" value="Cysteine proteinases"/>
    <property type="match status" value="2"/>
</dbReference>
<dbReference type="Proteomes" id="UP000078561">
    <property type="component" value="Unassembled WGS sequence"/>
</dbReference>
<dbReference type="InParanoid" id="A0A168SNZ9"/>
<dbReference type="InterPro" id="IPR056573">
    <property type="entry name" value="Lectin_L-type_dom"/>
</dbReference>
<dbReference type="AlphaFoldDB" id="A0A168SNZ9"/>
<evidence type="ECO:0000313" key="2">
    <source>
        <dbReference type="Proteomes" id="UP000078561"/>
    </source>
</evidence>
<evidence type="ECO:0000313" key="1">
    <source>
        <dbReference type="EMBL" id="SAM08709.1"/>
    </source>
</evidence>
<dbReference type="FunCoup" id="A0A168SNZ9">
    <property type="interactions" value="139"/>
</dbReference>